<accession>A0A4P6F1N2</accession>
<evidence type="ECO:0000313" key="2">
    <source>
        <dbReference type="Proteomes" id="UP000293568"/>
    </source>
</evidence>
<sequence length="157" mass="17921">MSRKVTVPQLYALQLERIAANGLAADDIVAMLRRGSEAELAEKIDPEVKWDRLLGFAKDNWQAVETAVREGYRFPFITIGGIKNLLAIKFGKREGTDYRFQGDRIEELSLSSAEYNLLRSMIPLYWRFFSGDVVEQAERIRISIALQPQEELAVIVE</sequence>
<evidence type="ECO:0000313" key="1">
    <source>
        <dbReference type="EMBL" id="QAY66957.1"/>
    </source>
</evidence>
<proteinExistence type="predicted"/>
<dbReference type="RefSeq" id="WP_129441077.1">
    <property type="nucleotide sequence ID" value="NZ_CP035492.1"/>
</dbReference>
<dbReference type="KEGG" id="pprt:ET464_11690"/>
<reference evidence="1 2" key="1">
    <citation type="submission" date="2019-01" db="EMBL/GenBank/DDBJ databases">
        <title>Genome sequencing of strain FW100M-2.</title>
        <authorList>
            <person name="Heo J."/>
            <person name="Kim S.-J."/>
            <person name="Kim J.-S."/>
            <person name="Hong S.-B."/>
            <person name="Kwon S.-W."/>
        </authorList>
    </citation>
    <scope>NUCLEOTIDE SEQUENCE [LARGE SCALE GENOMIC DNA]</scope>
    <source>
        <strain evidence="1 2">FW100M-2</strain>
    </source>
</reference>
<protein>
    <submittedName>
        <fullName evidence="1">Uncharacterized protein</fullName>
    </submittedName>
</protein>
<dbReference type="AlphaFoldDB" id="A0A4P6F1N2"/>
<gene>
    <name evidence="1" type="ORF">ET464_11690</name>
</gene>
<organism evidence="1 2">
    <name type="scientific">Paenibacillus protaetiae</name>
    <dbReference type="NCBI Taxonomy" id="2509456"/>
    <lineage>
        <taxon>Bacteria</taxon>
        <taxon>Bacillati</taxon>
        <taxon>Bacillota</taxon>
        <taxon>Bacilli</taxon>
        <taxon>Bacillales</taxon>
        <taxon>Paenibacillaceae</taxon>
        <taxon>Paenibacillus</taxon>
    </lineage>
</organism>
<dbReference type="Proteomes" id="UP000293568">
    <property type="component" value="Chromosome"/>
</dbReference>
<dbReference type="EMBL" id="CP035492">
    <property type="protein sequence ID" value="QAY66957.1"/>
    <property type="molecule type" value="Genomic_DNA"/>
</dbReference>
<name>A0A4P6F1N2_9BACL</name>
<keyword evidence="2" id="KW-1185">Reference proteome</keyword>
<dbReference type="OrthoDB" id="2657532at2"/>